<sequence length="219" mass="25577">MLTEEQRRVWPWIVWNLWKKRKELLFGGRCLDPLELVQKAAMEANEWSLAQVVEEEWIKEERQRSIPSNGIGNLRNRTGLVGGAWVLRNARGVVLCHSRRAFTGVKTRDEARLVVVLWAFESMKSQRQSRIVFKGELRELFGAVERPQAWPSFLFLVSKMEKELSEIRQWRLSVINREANRGDFFIAQSVTKYGLINSYVAAGHPSWLFELFVNESRTL</sequence>
<evidence type="ECO:0000313" key="2">
    <source>
        <dbReference type="EMBL" id="KAG2278976.1"/>
    </source>
</evidence>
<comment type="caution">
    <text evidence="2">The sequence shown here is derived from an EMBL/GenBank/DDBJ whole genome shotgun (WGS) entry which is preliminary data.</text>
</comment>
<keyword evidence="3" id="KW-1185">Reference proteome</keyword>
<dbReference type="Pfam" id="PF13456">
    <property type="entry name" value="RVT_3"/>
    <property type="match status" value="1"/>
</dbReference>
<gene>
    <name evidence="2" type="ORF">Bca52824_061531</name>
</gene>
<accession>A0A8X7UK84</accession>
<dbReference type="AlphaFoldDB" id="A0A8X7UK84"/>
<evidence type="ECO:0000259" key="1">
    <source>
        <dbReference type="Pfam" id="PF13456"/>
    </source>
</evidence>
<dbReference type="OrthoDB" id="1111331at2759"/>
<dbReference type="GO" id="GO:0004523">
    <property type="term" value="F:RNA-DNA hybrid ribonuclease activity"/>
    <property type="evidence" value="ECO:0007669"/>
    <property type="project" value="InterPro"/>
</dbReference>
<dbReference type="InterPro" id="IPR002156">
    <property type="entry name" value="RNaseH_domain"/>
</dbReference>
<proteinExistence type="predicted"/>
<feature type="domain" description="RNase H type-1" evidence="1">
    <location>
        <begin position="72"/>
        <end position="181"/>
    </location>
</feature>
<organism evidence="2 3">
    <name type="scientific">Brassica carinata</name>
    <name type="common">Ethiopian mustard</name>
    <name type="synonym">Abyssinian cabbage</name>
    <dbReference type="NCBI Taxonomy" id="52824"/>
    <lineage>
        <taxon>Eukaryota</taxon>
        <taxon>Viridiplantae</taxon>
        <taxon>Streptophyta</taxon>
        <taxon>Embryophyta</taxon>
        <taxon>Tracheophyta</taxon>
        <taxon>Spermatophyta</taxon>
        <taxon>Magnoliopsida</taxon>
        <taxon>eudicotyledons</taxon>
        <taxon>Gunneridae</taxon>
        <taxon>Pentapetalae</taxon>
        <taxon>rosids</taxon>
        <taxon>malvids</taxon>
        <taxon>Brassicales</taxon>
        <taxon>Brassicaceae</taxon>
        <taxon>Brassiceae</taxon>
        <taxon>Brassica</taxon>
    </lineage>
</organism>
<dbReference type="GO" id="GO:0003676">
    <property type="term" value="F:nucleic acid binding"/>
    <property type="evidence" value="ECO:0007669"/>
    <property type="project" value="InterPro"/>
</dbReference>
<evidence type="ECO:0000313" key="3">
    <source>
        <dbReference type="Proteomes" id="UP000886595"/>
    </source>
</evidence>
<reference evidence="2 3" key="1">
    <citation type="submission" date="2020-02" db="EMBL/GenBank/DDBJ databases">
        <authorList>
            <person name="Ma Q."/>
            <person name="Huang Y."/>
            <person name="Song X."/>
            <person name="Pei D."/>
        </authorList>
    </citation>
    <scope>NUCLEOTIDE SEQUENCE [LARGE SCALE GENOMIC DNA]</scope>
    <source>
        <strain evidence="2">Sxm20200214</strain>
        <tissue evidence="2">Leaf</tissue>
    </source>
</reference>
<dbReference type="EMBL" id="JAAMPC010000012">
    <property type="protein sequence ID" value="KAG2278976.1"/>
    <property type="molecule type" value="Genomic_DNA"/>
</dbReference>
<protein>
    <recommendedName>
        <fullName evidence="1">RNase H type-1 domain-containing protein</fullName>
    </recommendedName>
</protein>
<dbReference type="Proteomes" id="UP000886595">
    <property type="component" value="Unassembled WGS sequence"/>
</dbReference>
<name>A0A8X7UK84_BRACI</name>